<sequence length="73" mass="8304">MTLAGAARSKYKRYFRPFCRELFVLLTAVACKRIPCVQICRSCSSNSCPRPYALAQLSMTLRSVTKLQLELKD</sequence>
<keyword evidence="1" id="KW-1185">Reference proteome</keyword>
<dbReference type="WBParaSite" id="L893_g23651.t1">
    <property type="protein sequence ID" value="L893_g23651.t1"/>
    <property type="gene ID" value="L893_g23651"/>
</dbReference>
<reference evidence="2" key="1">
    <citation type="submission" date="2016-11" db="UniProtKB">
        <authorList>
            <consortium name="WormBaseParasite"/>
        </authorList>
    </citation>
    <scope>IDENTIFICATION</scope>
</reference>
<evidence type="ECO:0000313" key="2">
    <source>
        <dbReference type="WBParaSite" id="L893_g23651.t1"/>
    </source>
</evidence>
<dbReference type="AlphaFoldDB" id="A0A1I7Z7U3"/>
<accession>A0A1I7Z7U3</accession>
<organism evidence="1 2">
    <name type="scientific">Steinernema glaseri</name>
    <dbReference type="NCBI Taxonomy" id="37863"/>
    <lineage>
        <taxon>Eukaryota</taxon>
        <taxon>Metazoa</taxon>
        <taxon>Ecdysozoa</taxon>
        <taxon>Nematoda</taxon>
        <taxon>Chromadorea</taxon>
        <taxon>Rhabditida</taxon>
        <taxon>Tylenchina</taxon>
        <taxon>Panagrolaimomorpha</taxon>
        <taxon>Strongyloidoidea</taxon>
        <taxon>Steinernematidae</taxon>
        <taxon>Steinernema</taxon>
    </lineage>
</organism>
<proteinExistence type="predicted"/>
<evidence type="ECO:0000313" key="1">
    <source>
        <dbReference type="Proteomes" id="UP000095287"/>
    </source>
</evidence>
<dbReference type="Proteomes" id="UP000095287">
    <property type="component" value="Unplaced"/>
</dbReference>
<name>A0A1I7Z7U3_9BILA</name>
<protein>
    <submittedName>
        <fullName evidence="2">Secreted protein</fullName>
    </submittedName>
</protein>